<gene>
    <name evidence="10" type="ORF">BDY17DRAFT_293914</name>
</gene>
<dbReference type="AlphaFoldDB" id="A0A6A6PZX0"/>
<dbReference type="Pfam" id="PF25574">
    <property type="entry name" value="TPR_IMB1"/>
    <property type="match status" value="2"/>
</dbReference>
<dbReference type="InterPro" id="IPR016024">
    <property type="entry name" value="ARM-type_fold"/>
</dbReference>
<dbReference type="Pfam" id="PF03810">
    <property type="entry name" value="IBN_N"/>
    <property type="match status" value="1"/>
</dbReference>
<dbReference type="OrthoDB" id="7862313at2759"/>
<dbReference type="InterPro" id="IPR057672">
    <property type="entry name" value="TPR_IPO4/5"/>
</dbReference>
<evidence type="ECO:0000313" key="11">
    <source>
        <dbReference type="Proteomes" id="UP000799767"/>
    </source>
</evidence>
<evidence type="ECO:0000256" key="6">
    <source>
        <dbReference type="ARBA" id="ARBA00022927"/>
    </source>
</evidence>
<keyword evidence="3" id="KW-0813">Transport</keyword>
<dbReference type="RefSeq" id="XP_033592144.1">
    <property type="nucleotide sequence ID" value="XM_033733051.1"/>
</dbReference>
<evidence type="ECO:0000259" key="9">
    <source>
        <dbReference type="PROSITE" id="PS50166"/>
    </source>
</evidence>
<name>A0A6A6PZX0_9PEZI</name>
<dbReference type="InterPro" id="IPR011989">
    <property type="entry name" value="ARM-like"/>
</dbReference>
<accession>A0A6A6PZX0</accession>
<keyword evidence="6" id="KW-0653">Protein transport</keyword>
<evidence type="ECO:0000256" key="3">
    <source>
        <dbReference type="ARBA" id="ARBA00022448"/>
    </source>
</evidence>
<feature type="repeat" description="HEAT" evidence="8">
    <location>
        <begin position="386"/>
        <end position="424"/>
    </location>
</feature>
<keyword evidence="11" id="KW-1185">Reference proteome</keyword>
<reference evidence="10" key="1">
    <citation type="journal article" date="2020" name="Stud. Mycol.">
        <title>101 Dothideomycetes genomes: a test case for predicting lifestyles and emergence of pathogens.</title>
        <authorList>
            <person name="Haridas S."/>
            <person name="Albert R."/>
            <person name="Binder M."/>
            <person name="Bloem J."/>
            <person name="Labutti K."/>
            <person name="Salamov A."/>
            <person name="Andreopoulos B."/>
            <person name="Baker S."/>
            <person name="Barry K."/>
            <person name="Bills G."/>
            <person name="Bluhm B."/>
            <person name="Cannon C."/>
            <person name="Castanera R."/>
            <person name="Culley D."/>
            <person name="Daum C."/>
            <person name="Ezra D."/>
            <person name="Gonzalez J."/>
            <person name="Henrissat B."/>
            <person name="Kuo A."/>
            <person name="Liang C."/>
            <person name="Lipzen A."/>
            <person name="Lutzoni F."/>
            <person name="Magnuson J."/>
            <person name="Mondo S."/>
            <person name="Nolan M."/>
            <person name="Ohm R."/>
            <person name="Pangilinan J."/>
            <person name="Park H.-J."/>
            <person name="Ramirez L."/>
            <person name="Alfaro M."/>
            <person name="Sun H."/>
            <person name="Tritt A."/>
            <person name="Yoshinaga Y."/>
            <person name="Zwiers L.-H."/>
            <person name="Turgeon B."/>
            <person name="Goodwin S."/>
            <person name="Spatafora J."/>
            <person name="Crous P."/>
            <person name="Grigoriev I."/>
        </authorList>
    </citation>
    <scope>NUCLEOTIDE SEQUENCE</scope>
    <source>
        <strain evidence="10">CBS 113389</strain>
    </source>
</reference>
<dbReference type="SUPFAM" id="SSF48371">
    <property type="entry name" value="ARM repeat"/>
    <property type="match status" value="2"/>
</dbReference>
<dbReference type="Proteomes" id="UP000799767">
    <property type="component" value="Unassembled WGS sequence"/>
</dbReference>
<evidence type="ECO:0000256" key="7">
    <source>
        <dbReference type="ARBA" id="ARBA00023242"/>
    </source>
</evidence>
<dbReference type="InterPro" id="IPR001494">
    <property type="entry name" value="Importin-beta_N"/>
</dbReference>
<comment type="subcellular location">
    <subcellularLocation>
        <location evidence="2">Cytoplasm</location>
    </subcellularLocation>
    <subcellularLocation>
        <location evidence="1">Nucleus</location>
    </subcellularLocation>
</comment>
<evidence type="ECO:0000256" key="4">
    <source>
        <dbReference type="ARBA" id="ARBA00022490"/>
    </source>
</evidence>
<evidence type="ECO:0000256" key="1">
    <source>
        <dbReference type="ARBA" id="ARBA00004123"/>
    </source>
</evidence>
<feature type="domain" description="Importin N-terminal" evidence="9">
    <location>
        <begin position="24"/>
        <end position="91"/>
    </location>
</feature>
<protein>
    <submittedName>
        <fullName evidence="10">Armadillo-type protein</fullName>
    </submittedName>
</protein>
<keyword evidence="4" id="KW-0963">Cytoplasm</keyword>
<dbReference type="InterPro" id="IPR040122">
    <property type="entry name" value="Importin_beta"/>
</dbReference>
<dbReference type="InterPro" id="IPR021133">
    <property type="entry name" value="HEAT_type_2"/>
</dbReference>
<organism evidence="10 11">
    <name type="scientific">Neohortaea acidophila</name>
    <dbReference type="NCBI Taxonomy" id="245834"/>
    <lineage>
        <taxon>Eukaryota</taxon>
        <taxon>Fungi</taxon>
        <taxon>Dikarya</taxon>
        <taxon>Ascomycota</taxon>
        <taxon>Pezizomycotina</taxon>
        <taxon>Dothideomycetes</taxon>
        <taxon>Dothideomycetidae</taxon>
        <taxon>Mycosphaerellales</taxon>
        <taxon>Teratosphaeriaceae</taxon>
        <taxon>Neohortaea</taxon>
    </lineage>
</organism>
<evidence type="ECO:0000256" key="5">
    <source>
        <dbReference type="ARBA" id="ARBA00022737"/>
    </source>
</evidence>
<evidence type="ECO:0000256" key="8">
    <source>
        <dbReference type="PROSITE-ProRule" id="PRU00103"/>
    </source>
</evidence>
<dbReference type="SMART" id="SM00913">
    <property type="entry name" value="IBN_N"/>
    <property type="match status" value="1"/>
</dbReference>
<dbReference type="Pfam" id="PF25780">
    <property type="entry name" value="TPR_IPO5"/>
    <property type="match status" value="1"/>
</dbReference>
<keyword evidence="7" id="KW-0539">Nucleus</keyword>
<dbReference type="GO" id="GO:0031267">
    <property type="term" value="F:small GTPase binding"/>
    <property type="evidence" value="ECO:0007669"/>
    <property type="project" value="InterPro"/>
</dbReference>
<sequence length="1112" mass="122986">MSEQEFVGLLQALLLPDTEKVKTATQTLKNQYYTSPACVPALIHIIISHPQSELRQLAAVEARKLVPKHWAKVADAQKTQLREELLKATTDEDVALARHSKARVIAAIARVDLQDGQWAELPAILQQAATSSTTRHREVGVYIIYTLLETMPDMFQENMGSMLTLFSQTIQDPESLEVRINTMMALSELAMVLDTEEDAKSLRTFQSTIPHMVKTLQSTIEAEDEEHSMQAFDVFNRLLSYESAFLNQHFADLLHFFMHIAAKTEVEDDIRSQAFSFLMQCVRYRKLKVQSLKIGEAMTKMALQVTTELDVLPDEEDDLSPARSALALLDILSESLPPSQVAVPLLKAIGPFVQSENPDYRRAGILALGMCVEGAPDFIATQLTEILPLVYHLLEDESVAVRSAALNGVARLADDLAEEMGKAHARLIPALVKNFDFAVQNMRNAQPSSKDFELFTYILKGSCIAIDSLFEGLEQEDAAKYVNELVPRFAVLFDNDDHKVQMASISAVGSIASSSEKAFTPFFGKTVQSLGQYIDIKDSNDQLELRSMVVDSLGKIASAVGAETFQPYVQPLMNASEEGLHLDHQRLKETSFMLWSTLSKVYEEKFDHFLQGVVKSLWECLEQEESDEVVLGEGASDLVGQEVVIAGKKIKVAGANGVNNDDVDSDDIVQALMDAEDDENDDDDDWDDLGAVTGVAMEKEIAVEVIGDVLAHTKGKYLPYMQKTIELTMPLLDHSFEGVRRSAASTLWRAYAMLWNVAEANGMQKWQPGLPVKVKPTADLAKLGDLVMKGTLALWGEEMDRGTVTEINRHVAATLKLCGPAILAPAGESASTPLEQITALTVLILQKQHPCQKDEDDFDEPELADQESAEYDWLVIETAMEVVAALSAALGEQFAELWKIFETPIVKFTSSQERFERSSSVGTIADCVEHMAAGCTPYTSKLMRIFLKRLSDEDPETKSNAAFGTGLLCEKSTNVKEVLSNYNSILAKLEPLLDASQQSGAAGGSSSDDAHARLLDNAVGCVSRMIRKSPQHVPLEDVLPRLVEVLPLKEDYDENKPVYEMIVALYQQQNAVIQGLTPRLLPVFEAVLGPPEGQLGEETKGKLRQLVEYLRR</sequence>
<dbReference type="EMBL" id="MU001633">
    <property type="protein sequence ID" value="KAF2485575.1"/>
    <property type="molecule type" value="Genomic_DNA"/>
</dbReference>
<dbReference type="PANTHER" id="PTHR10527">
    <property type="entry name" value="IMPORTIN BETA"/>
    <property type="match status" value="1"/>
</dbReference>
<proteinExistence type="predicted"/>
<dbReference type="GO" id="GO:0005737">
    <property type="term" value="C:cytoplasm"/>
    <property type="evidence" value="ECO:0007669"/>
    <property type="project" value="UniProtKB-SubCell"/>
</dbReference>
<dbReference type="PROSITE" id="PS50166">
    <property type="entry name" value="IMPORTIN_B_NT"/>
    <property type="match status" value="1"/>
</dbReference>
<dbReference type="PROSITE" id="PS50077">
    <property type="entry name" value="HEAT_REPEAT"/>
    <property type="match status" value="1"/>
</dbReference>
<keyword evidence="5" id="KW-0677">Repeat</keyword>
<evidence type="ECO:0000313" key="10">
    <source>
        <dbReference type="EMBL" id="KAF2485575.1"/>
    </source>
</evidence>
<evidence type="ECO:0000256" key="2">
    <source>
        <dbReference type="ARBA" id="ARBA00004496"/>
    </source>
</evidence>
<dbReference type="InterPro" id="IPR058584">
    <property type="entry name" value="IMB1_TNPO1-like_TPR"/>
</dbReference>
<dbReference type="Gene3D" id="1.25.10.10">
    <property type="entry name" value="Leucine-rich Repeat Variant"/>
    <property type="match status" value="1"/>
</dbReference>
<dbReference type="GO" id="GO:0006606">
    <property type="term" value="P:protein import into nucleus"/>
    <property type="evidence" value="ECO:0007669"/>
    <property type="project" value="InterPro"/>
</dbReference>
<dbReference type="Pfam" id="PF13513">
    <property type="entry name" value="HEAT_EZ"/>
    <property type="match status" value="1"/>
</dbReference>
<dbReference type="GeneID" id="54474053"/>
<dbReference type="GO" id="GO:0005634">
    <property type="term" value="C:nucleus"/>
    <property type="evidence" value="ECO:0007669"/>
    <property type="project" value="UniProtKB-ARBA"/>
</dbReference>